<evidence type="ECO:0000256" key="16">
    <source>
        <dbReference type="SAM" id="MobiDB-lite"/>
    </source>
</evidence>
<feature type="compositionally biased region" description="Polar residues" evidence="16">
    <location>
        <begin position="737"/>
        <end position="750"/>
    </location>
</feature>
<dbReference type="InterPro" id="IPR003892">
    <property type="entry name" value="CUE"/>
</dbReference>
<evidence type="ECO:0000256" key="3">
    <source>
        <dbReference type="ARBA" id="ARBA00004574"/>
    </source>
</evidence>
<dbReference type="PROSITE" id="PS51140">
    <property type="entry name" value="CUE"/>
    <property type="match status" value="1"/>
</dbReference>
<dbReference type="GO" id="GO:0005737">
    <property type="term" value="C:cytoplasm"/>
    <property type="evidence" value="ECO:0007669"/>
    <property type="project" value="UniProtKB-SubCell"/>
</dbReference>
<dbReference type="AlphaFoldDB" id="A0A9P6GRB8"/>
<reference evidence="18" key="1">
    <citation type="journal article" date="2020" name="Mol. Plant Microbe Interact.">
        <title>Genome Sequence of the Biocontrol Agent Coniothyrium minitans strain Conio (IMI 134523).</title>
        <authorList>
            <person name="Patel D."/>
            <person name="Shittu T.A."/>
            <person name="Baroncelli R."/>
            <person name="Muthumeenakshi S."/>
            <person name="Osborne T.H."/>
            <person name="Janganan T.K."/>
            <person name="Sreenivasaprasad S."/>
        </authorList>
    </citation>
    <scope>NUCLEOTIDE SEQUENCE</scope>
    <source>
        <strain evidence="18">Conio</strain>
    </source>
</reference>
<feature type="compositionally biased region" description="Low complexity" evidence="16">
    <location>
        <begin position="760"/>
        <end position="781"/>
    </location>
</feature>
<feature type="region of interest" description="Disordered" evidence="16">
    <location>
        <begin position="826"/>
        <end position="1005"/>
    </location>
</feature>
<evidence type="ECO:0000256" key="9">
    <source>
        <dbReference type="ARBA" id="ARBA00022763"/>
    </source>
</evidence>
<feature type="region of interest" description="Disordered" evidence="16">
    <location>
        <begin position="93"/>
        <end position="148"/>
    </location>
</feature>
<keyword evidence="10" id="KW-0833">Ubl conjugation pathway</keyword>
<feature type="region of interest" description="Disordered" evidence="16">
    <location>
        <begin position="329"/>
        <end position="441"/>
    </location>
</feature>
<dbReference type="GO" id="GO:0005634">
    <property type="term" value="C:nucleus"/>
    <property type="evidence" value="ECO:0007669"/>
    <property type="project" value="UniProtKB-SubCell"/>
</dbReference>
<evidence type="ECO:0000259" key="17">
    <source>
        <dbReference type="PROSITE" id="PS51140"/>
    </source>
</evidence>
<keyword evidence="15" id="KW-0539">Nucleus</keyword>
<name>A0A9P6GRB8_9PLEO</name>
<keyword evidence="7" id="KW-0963">Cytoplasm</keyword>
<gene>
    <name evidence="18" type="ORF">PMIN01_02764</name>
</gene>
<feature type="compositionally biased region" description="Low complexity" evidence="16">
    <location>
        <begin position="561"/>
        <end position="570"/>
    </location>
</feature>
<dbReference type="GO" id="GO:0000781">
    <property type="term" value="C:chromosome, telomeric region"/>
    <property type="evidence" value="ECO:0007669"/>
    <property type="project" value="UniProtKB-SubCell"/>
</dbReference>
<feature type="compositionally biased region" description="Basic and acidic residues" evidence="16">
    <location>
        <begin position="234"/>
        <end position="250"/>
    </location>
</feature>
<evidence type="ECO:0000256" key="5">
    <source>
        <dbReference type="ARBA" id="ARBA00020536"/>
    </source>
</evidence>
<comment type="caution">
    <text evidence="18">The sequence shown here is derived from an EMBL/GenBank/DDBJ whole genome shotgun (WGS) entry which is preliminary data.</text>
</comment>
<comment type="subcellular location">
    <subcellularLocation>
        <location evidence="3">Chromosome</location>
        <location evidence="3">Telomere</location>
    </subcellularLocation>
    <subcellularLocation>
        <location evidence="2">Cytoplasm</location>
    </subcellularLocation>
    <subcellularLocation>
        <location evidence="1">Nucleus</location>
    </subcellularLocation>
</comment>
<dbReference type="GO" id="GO:0006281">
    <property type="term" value="P:DNA repair"/>
    <property type="evidence" value="ECO:0007669"/>
    <property type="project" value="UniProtKB-KW"/>
</dbReference>
<feature type="compositionally biased region" description="Low complexity" evidence="16">
    <location>
        <begin position="991"/>
        <end position="1001"/>
    </location>
</feature>
<feature type="compositionally biased region" description="Polar residues" evidence="16">
    <location>
        <begin position="701"/>
        <end position="715"/>
    </location>
</feature>
<dbReference type="GO" id="GO:0043130">
    <property type="term" value="F:ubiquitin binding"/>
    <property type="evidence" value="ECO:0007669"/>
    <property type="project" value="InterPro"/>
</dbReference>
<feature type="domain" description="CUE" evidence="17">
    <location>
        <begin position="153"/>
        <end position="196"/>
    </location>
</feature>
<feature type="compositionally biased region" description="Polar residues" evidence="16">
    <location>
        <begin position="677"/>
        <end position="688"/>
    </location>
</feature>
<evidence type="ECO:0000256" key="8">
    <source>
        <dbReference type="ARBA" id="ARBA00022553"/>
    </source>
</evidence>
<feature type="compositionally biased region" description="Low complexity" evidence="16">
    <location>
        <begin position="652"/>
        <end position="663"/>
    </location>
</feature>
<dbReference type="GO" id="GO:0003677">
    <property type="term" value="F:DNA binding"/>
    <property type="evidence" value="ECO:0007669"/>
    <property type="project" value="UniProtKB-KW"/>
</dbReference>
<evidence type="ECO:0000256" key="1">
    <source>
        <dbReference type="ARBA" id="ARBA00004123"/>
    </source>
</evidence>
<evidence type="ECO:0000256" key="2">
    <source>
        <dbReference type="ARBA" id="ARBA00004496"/>
    </source>
</evidence>
<keyword evidence="14" id="KW-0234">DNA repair</keyword>
<feature type="compositionally biased region" description="Low complexity" evidence="16">
    <location>
        <begin position="588"/>
        <end position="602"/>
    </location>
</feature>
<dbReference type="EMBL" id="WJXW01000002">
    <property type="protein sequence ID" value="KAF9740129.1"/>
    <property type="molecule type" value="Genomic_DNA"/>
</dbReference>
<feature type="region of interest" description="Disordered" evidence="16">
    <location>
        <begin position="201"/>
        <end position="316"/>
    </location>
</feature>
<feature type="compositionally biased region" description="Low complexity" evidence="16">
    <location>
        <begin position="896"/>
        <end position="915"/>
    </location>
</feature>
<dbReference type="OrthoDB" id="5396806at2759"/>
<feature type="compositionally biased region" description="Gly residues" evidence="16">
    <location>
        <begin position="977"/>
        <end position="990"/>
    </location>
</feature>
<feature type="region of interest" description="Disordered" evidence="16">
    <location>
        <begin position="453"/>
        <end position="489"/>
    </location>
</feature>
<evidence type="ECO:0000313" key="18">
    <source>
        <dbReference type="EMBL" id="KAF9740129.1"/>
    </source>
</evidence>
<protein>
    <recommendedName>
        <fullName evidence="5">RNA polymerase II degradation factor 1</fullName>
    </recommendedName>
</protein>
<sequence>MTASHLHLQPALETKAATHSQRALQPCSRFLYPLHLTCNRLSRNARARNSATPQRACLRQASFLPRLAPSPSLLPNDIIPHNTLLLTPISQRHTHHNTHMSDLQSRPARGRAATRGGRGGHGSRGPRSNKQTNGDAAVDTSADQGQLGELKKQYSSQLSTLKELFPDWADVDLVLALEESDGDLASTVEKITEGHVSQFAEVKKASDRSRSKIKDTTAANDSAPTPRGGSVRARGGDSIRGRGRGTDRGRGGFRGRGGAANGTRTGAPSGPTSVPTTESNAWETPAATEAKEDVQPKAVEAPTAKTEAPKPAAAAPAAKTWASMFASVPKPAVPKPAVPKPVAKPAPPPEEPTPAPTEAPEVTHEPAVEAAGLPPPPVADEIIDELPIEETSQVTPDKEEGAGPELTLTPSKDELTKDNIEHLPDDSNGPPTETVASTVASSKDIGTLASVATPLSTGGQAPIGRPGIGGYQTTALKATSGSHRSTSFQRRLQEQQEAVVMPGNHAVNQAAVQFGSLGLSSDVEADLDVDEDREDAETRTQPPQHSPVAQPRAALPPAPRQAPAAESQPPESIPTPKQAPGLPPVPQQPLSQQSPSIPLTSQAMHSQGSQSQQPYNQFGRYGQAETATPPQKPYDPFGQQAPQSSQYDYPGQQQAQQQPSQTQIGGFSSAPEAFGSQYPTSEQQRSAAYQQYYGNYGQQGTPSQQEAGVAQQRSGSAFGAGPNDSAFSQSQSQQQSRYNEAQNSGHNTPNPALGGQHPSGPASQQQGQHMQQPHGQPGHAGNYPYTHPYYASNPYYANYASQYGGYGQGGYANFGKSMYGQSHHYGGMPPQGSFDQHSSSPANVGAFGGSSVHGRDSGLGGGLGDYGRSVSGAGQTQHNANAGSGAFGGIPDSYRQPQGGYAGQSSYGQQQQGPSEDSLKPFGDTKSGGPSPSALGAQPGRPGSATNNPQSQGSQTGLPQQQGFGGYPGHLNQGQGNQYGGGLGGLGHQGAGSHQNNFGQYSGFGGGYGSYSRGGWGTNYQQH</sequence>
<keyword evidence="9" id="KW-0227">DNA damage</keyword>
<feature type="compositionally biased region" description="Basic and acidic residues" evidence="16">
    <location>
        <begin position="411"/>
        <end position="425"/>
    </location>
</feature>
<keyword evidence="8" id="KW-0597">Phosphoprotein</keyword>
<evidence type="ECO:0000256" key="10">
    <source>
        <dbReference type="ARBA" id="ARBA00022786"/>
    </source>
</evidence>
<evidence type="ECO:0000256" key="12">
    <source>
        <dbReference type="ARBA" id="ARBA00022895"/>
    </source>
</evidence>
<dbReference type="CDD" id="cd14368">
    <property type="entry name" value="CUE_DEF1_like"/>
    <property type="match status" value="1"/>
</dbReference>
<keyword evidence="11" id="KW-0832">Ubl conjugation</keyword>
<evidence type="ECO:0000256" key="7">
    <source>
        <dbReference type="ARBA" id="ARBA00022490"/>
    </source>
</evidence>
<feature type="compositionally biased region" description="Low complexity" evidence="16">
    <location>
        <begin position="105"/>
        <end position="115"/>
    </location>
</feature>
<evidence type="ECO:0000256" key="4">
    <source>
        <dbReference type="ARBA" id="ARBA00005491"/>
    </source>
</evidence>
<evidence type="ECO:0000313" key="19">
    <source>
        <dbReference type="Proteomes" id="UP000756921"/>
    </source>
</evidence>
<accession>A0A9P6GRB8</accession>
<keyword evidence="19" id="KW-1185">Reference proteome</keyword>
<evidence type="ECO:0000256" key="15">
    <source>
        <dbReference type="ARBA" id="ARBA00023242"/>
    </source>
</evidence>
<evidence type="ECO:0000256" key="11">
    <source>
        <dbReference type="ARBA" id="ARBA00022843"/>
    </source>
</evidence>
<dbReference type="Pfam" id="PF02845">
    <property type="entry name" value="CUE"/>
    <property type="match status" value="1"/>
</dbReference>
<evidence type="ECO:0000256" key="6">
    <source>
        <dbReference type="ARBA" id="ARBA00022454"/>
    </source>
</evidence>
<feature type="compositionally biased region" description="Polar residues" evidence="16">
    <location>
        <begin position="603"/>
        <end position="616"/>
    </location>
</feature>
<dbReference type="InterPro" id="IPR041803">
    <property type="entry name" value="DEF1_CUE"/>
</dbReference>
<feature type="compositionally biased region" description="Acidic residues" evidence="16">
    <location>
        <begin position="523"/>
        <end position="535"/>
    </location>
</feature>
<dbReference type="PANTHER" id="PTHR16308">
    <property type="entry name" value="UBIQUITIN ASSOCIATED PROTEIN 2-LIKE/LINGERER"/>
    <property type="match status" value="1"/>
</dbReference>
<comment type="similarity">
    <text evidence="4">Belongs to the DEF1 family.</text>
</comment>
<feature type="compositionally biased region" description="Low complexity" evidence="16">
    <location>
        <begin position="689"/>
        <end position="700"/>
    </location>
</feature>
<feature type="compositionally biased region" description="Polar residues" evidence="16">
    <location>
        <begin position="944"/>
        <end position="962"/>
    </location>
</feature>
<feature type="compositionally biased region" description="Polar residues" evidence="16">
    <location>
        <begin position="429"/>
        <end position="441"/>
    </location>
</feature>
<feature type="compositionally biased region" description="Polar residues" evidence="16">
    <location>
        <begin position="471"/>
        <end position="489"/>
    </location>
</feature>
<feature type="compositionally biased region" description="Basic and acidic residues" evidence="16">
    <location>
        <begin position="201"/>
        <end position="215"/>
    </location>
</feature>
<organism evidence="18 19">
    <name type="scientific">Paraphaeosphaeria minitans</name>
    <dbReference type="NCBI Taxonomy" id="565426"/>
    <lineage>
        <taxon>Eukaryota</taxon>
        <taxon>Fungi</taxon>
        <taxon>Dikarya</taxon>
        <taxon>Ascomycota</taxon>
        <taxon>Pezizomycotina</taxon>
        <taxon>Dothideomycetes</taxon>
        <taxon>Pleosporomycetidae</taxon>
        <taxon>Pleosporales</taxon>
        <taxon>Massarineae</taxon>
        <taxon>Didymosphaeriaceae</taxon>
        <taxon>Paraphaeosphaeria</taxon>
    </lineage>
</organism>
<evidence type="ECO:0000256" key="13">
    <source>
        <dbReference type="ARBA" id="ARBA00023125"/>
    </source>
</evidence>
<feature type="compositionally biased region" description="Polar residues" evidence="16">
    <location>
        <begin position="873"/>
        <end position="882"/>
    </location>
</feature>
<feature type="compositionally biased region" description="Polar residues" evidence="16">
    <location>
        <begin position="270"/>
        <end position="282"/>
    </location>
</feature>
<dbReference type="Proteomes" id="UP000756921">
    <property type="component" value="Unassembled WGS sequence"/>
</dbReference>
<dbReference type="PANTHER" id="PTHR16308:SF13">
    <property type="entry name" value="PROTEIN LINGERER"/>
    <property type="match status" value="1"/>
</dbReference>
<feature type="region of interest" description="Disordered" evidence="16">
    <location>
        <begin position="523"/>
        <end position="785"/>
    </location>
</feature>
<proteinExistence type="inferred from homology"/>
<keyword evidence="12" id="KW-0779">Telomere</keyword>
<feature type="compositionally biased region" description="Low complexity" evidence="16">
    <location>
        <begin position="300"/>
        <end position="316"/>
    </location>
</feature>
<evidence type="ECO:0000256" key="14">
    <source>
        <dbReference type="ARBA" id="ARBA00023204"/>
    </source>
</evidence>
<dbReference type="InterPro" id="IPR051833">
    <property type="entry name" value="TC-DDR_regulator"/>
</dbReference>
<keyword evidence="13" id="KW-0238">DNA-binding</keyword>
<feature type="compositionally biased region" description="Pro residues" evidence="16">
    <location>
        <begin position="331"/>
        <end position="357"/>
    </location>
</feature>
<feature type="compositionally biased region" description="Polar residues" evidence="16">
    <location>
        <begin position="833"/>
        <end position="842"/>
    </location>
</feature>
<keyword evidence="6" id="KW-0158">Chromosome</keyword>